<protein>
    <submittedName>
        <fullName evidence="7">Sigma-70 family RNA polymerase sigma factor</fullName>
    </submittedName>
</protein>
<comment type="similarity">
    <text evidence="1">Belongs to the sigma-70 factor family. ECF subfamily.</text>
</comment>
<comment type="caution">
    <text evidence="7">The sequence shown here is derived from an EMBL/GenBank/DDBJ whole genome shotgun (WGS) entry which is preliminary data.</text>
</comment>
<dbReference type="SUPFAM" id="SSF88659">
    <property type="entry name" value="Sigma3 and sigma4 domains of RNA polymerase sigma factors"/>
    <property type="match status" value="1"/>
</dbReference>
<evidence type="ECO:0000256" key="2">
    <source>
        <dbReference type="ARBA" id="ARBA00023015"/>
    </source>
</evidence>
<evidence type="ECO:0000313" key="7">
    <source>
        <dbReference type="EMBL" id="MFC4311980.1"/>
    </source>
</evidence>
<dbReference type="NCBIfam" id="TIGR02937">
    <property type="entry name" value="sigma70-ECF"/>
    <property type="match status" value="1"/>
</dbReference>
<dbReference type="Gene3D" id="1.10.1740.10">
    <property type="match status" value="1"/>
</dbReference>
<dbReference type="PANTHER" id="PTHR43133">
    <property type="entry name" value="RNA POLYMERASE ECF-TYPE SIGMA FACTO"/>
    <property type="match status" value="1"/>
</dbReference>
<evidence type="ECO:0000256" key="4">
    <source>
        <dbReference type="ARBA" id="ARBA00023163"/>
    </source>
</evidence>
<dbReference type="InterPro" id="IPR013325">
    <property type="entry name" value="RNA_pol_sigma_r2"/>
</dbReference>
<name>A0ABV8SY04_9GAMM</name>
<dbReference type="Proteomes" id="UP001595904">
    <property type="component" value="Unassembled WGS sequence"/>
</dbReference>
<evidence type="ECO:0000256" key="1">
    <source>
        <dbReference type="ARBA" id="ARBA00010641"/>
    </source>
</evidence>
<sequence length="179" mass="20543">MDFRTVMGTENRQTFIAALARTHGSRLRRFLELKLRGASADASDLVQDVYLRLLRMPRHETIRSPQAYLFTVARNVLYEHRLNHAAASKAVEMDEVLAEIEAYVQDDPGAYIDAVRQLEQFDQALSGLSPRAYATFVLQRRYGYTLDEIAKQLGVSRPMVKKYLAKAVQHCRQHFEGVR</sequence>
<proteinExistence type="inferred from homology"/>
<feature type="domain" description="RNA polymerase sigma factor 70 region 4 type 2" evidence="6">
    <location>
        <begin position="119"/>
        <end position="171"/>
    </location>
</feature>
<dbReference type="Gene3D" id="1.10.10.10">
    <property type="entry name" value="Winged helix-like DNA-binding domain superfamily/Winged helix DNA-binding domain"/>
    <property type="match status" value="1"/>
</dbReference>
<evidence type="ECO:0000313" key="8">
    <source>
        <dbReference type="Proteomes" id="UP001595904"/>
    </source>
</evidence>
<dbReference type="InterPro" id="IPR039425">
    <property type="entry name" value="RNA_pol_sigma-70-like"/>
</dbReference>
<keyword evidence="2" id="KW-0805">Transcription regulation</keyword>
<reference evidence="8" key="1">
    <citation type="journal article" date="2019" name="Int. J. Syst. Evol. Microbiol.">
        <title>The Global Catalogue of Microorganisms (GCM) 10K type strain sequencing project: providing services to taxonomists for standard genome sequencing and annotation.</title>
        <authorList>
            <consortium name="The Broad Institute Genomics Platform"/>
            <consortium name="The Broad Institute Genome Sequencing Center for Infectious Disease"/>
            <person name="Wu L."/>
            <person name="Ma J."/>
        </authorList>
    </citation>
    <scope>NUCLEOTIDE SEQUENCE [LARGE SCALE GENOMIC DNA]</scope>
    <source>
        <strain evidence="8">CGMCC 1.10759</strain>
    </source>
</reference>
<dbReference type="InterPro" id="IPR013249">
    <property type="entry name" value="RNA_pol_sigma70_r4_t2"/>
</dbReference>
<evidence type="ECO:0000259" key="5">
    <source>
        <dbReference type="Pfam" id="PF04542"/>
    </source>
</evidence>
<dbReference type="SUPFAM" id="SSF88946">
    <property type="entry name" value="Sigma2 domain of RNA polymerase sigma factors"/>
    <property type="match status" value="1"/>
</dbReference>
<dbReference type="EMBL" id="JBHSDU010000014">
    <property type="protein sequence ID" value="MFC4311980.1"/>
    <property type="molecule type" value="Genomic_DNA"/>
</dbReference>
<evidence type="ECO:0000256" key="3">
    <source>
        <dbReference type="ARBA" id="ARBA00023082"/>
    </source>
</evidence>
<organism evidence="7 8">
    <name type="scientific">Steroidobacter flavus</name>
    <dbReference type="NCBI Taxonomy" id="1842136"/>
    <lineage>
        <taxon>Bacteria</taxon>
        <taxon>Pseudomonadati</taxon>
        <taxon>Pseudomonadota</taxon>
        <taxon>Gammaproteobacteria</taxon>
        <taxon>Steroidobacterales</taxon>
        <taxon>Steroidobacteraceae</taxon>
        <taxon>Steroidobacter</taxon>
    </lineage>
</organism>
<accession>A0ABV8SY04</accession>
<dbReference type="InterPro" id="IPR036388">
    <property type="entry name" value="WH-like_DNA-bd_sf"/>
</dbReference>
<dbReference type="PANTHER" id="PTHR43133:SF63">
    <property type="entry name" value="RNA POLYMERASE SIGMA FACTOR FECI-RELATED"/>
    <property type="match status" value="1"/>
</dbReference>
<keyword evidence="4" id="KW-0804">Transcription</keyword>
<gene>
    <name evidence="7" type="ORF">ACFPN2_23055</name>
</gene>
<dbReference type="InterPro" id="IPR014284">
    <property type="entry name" value="RNA_pol_sigma-70_dom"/>
</dbReference>
<dbReference type="InterPro" id="IPR007627">
    <property type="entry name" value="RNA_pol_sigma70_r2"/>
</dbReference>
<feature type="domain" description="RNA polymerase sigma-70 region 2" evidence="5">
    <location>
        <begin position="20"/>
        <end position="81"/>
    </location>
</feature>
<dbReference type="InterPro" id="IPR013324">
    <property type="entry name" value="RNA_pol_sigma_r3/r4-like"/>
</dbReference>
<keyword evidence="8" id="KW-1185">Reference proteome</keyword>
<evidence type="ECO:0000259" key="6">
    <source>
        <dbReference type="Pfam" id="PF08281"/>
    </source>
</evidence>
<dbReference type="Pfam" id="PF08281">
    <property type="entry name" value="Sigma70_r4_2"/>
    <property type="match status" value="1"/>
</dbReference>
<dbReference type="Pfam" id="PF04542">
    <property type="entry name" value="Sigma70_r2"/>
    <property type="match status" value="1"/>
</dbReference>
<keyword evidence="3" id="KW-0731">Sigma factor</keyword>
<dbReference type="RefSeq" id="WP_380600995.1">
    <property type="nucleotide sequence ID" value="NZ_JBHSDU010000014.1"/>
</dbReference>